<reference evidence="4 5" key="1">
    <citation type="journal article" date="2014" name="Genome Announc.">
        <title>Draft Genome Sequences of Marinobacter similis A3d10T and Marinobacter salarius R9SW1T.</title>
        <authorList>
            <person name="Ivanova E.P."/>
            <person name="Ng H.J."/>
            <person name="Webb H.K."/>
            <person name="Feng G."/>
            <person name="Oshima K."/>
            <person name="Hattori M."/>
            <person name="Ohkuma M."/>
            <person name="Sergeev A.F."/>
            <person name="Mikhailov V.V."/>
            <person name="Crawford R.J."/>
            <person name="Sawabe T."/>
        </authorList>
    </citation>
    <scope>NUCLEOTIDE SEQUENCE [LARGE SCALE GENOMIC DNA]</scope>
    <source>
        <strain evidence="4 5">A3d10</strain>
    </source>
</reference>
<feature type="domain" description="EAL" evidence="2">
    <location>
        <begin position="653"/>
        <end position="905"/>
    </location>
</feature>
<dbReference type="PANTHER" id="PTHR44757">
    <property type="entry name" value="DIGUANYLATE CYCLASE DGCP"/>
    <property type="match status" value="1"/>
</dbReference>
<accession>W5YM87</accession>
<dbReference type="InterPro" id="IPR001633">
    <property type="entry name" value="EAL_dom"/>
</dbReference>
<dbReference type="PROSITE" id="PS50887">
    <property type="entry name" value="GGDEF"/>
    <property type="match status" value="1"/>
</dbReference>
<evidence type="ECO:0000259" key="3">
    <source>
        <dbReference type="PROSITE" id="PS50887"/>
    </source>
</evidence>
<dbReference type="Gene3D" id="3.20.20.450">
    <property type="entry name" value="EAL domain"/>
    <property type="match status" value="1"/>
</dbReference>
<dbReference type="SMART" id="SM00052">
    <property type="entry name" value="EAL"/>
    <property type="match status" value="1"/>
</dbReference>
<dbReference type="InterPro" id="IPR007890">
    <property type="entry name" value="CHASE2"/>
</dbReference>
<dbReference type="CDD" id="cd01949">
    <property type="entry name" value="GGDEF"/>
    <property type="match status" value="1"/>
</dbReference>
<dbReference type="NCBIfam" id="TIGR00254">
    <property type="entry name" value="GGDEF"/>
    <property type="match status" value="1"/>
</dbReference>
<evidence type="ECO:0000256" key="1">
    <source>
        <dbReference type="SAM" id="Phobius"/>
    </source>
</evidence>
<dbReference type="InterPro" id="IPR052155">
    <property type="entry name" value="Biofilm_reg_signaling"/>
</dbReference>
<dbReference type="Gene3D" id="3.30.70.270">
    <property type="match status" value="1"/>
</dbReference>
<dbReference type="RefSeq" id="WP_041342118.1">
    <property type="nucleotide sequence ID" value="NZ_CP007151.1"/>
</dbReference>
<proteinExistence type="predicted"/>
<dbReference type="HOGENOM" id="CLU_316378_0_0_6"/>
<dbReference type="PANTHER" id="PTHR44757:SF2">
    <property type="entry name" value="BIOFILM ARCHITECTURE MAINTENANCE PROTEIN MBAA"/>
    <property type="match status" value="1"/>
</dbReference>
<dbReference type="AlphaFoldDB" id="W5YM87"/>
<dbReference type="SUPFAM" id="SSF141868">
    <property type="entry name" value="EAL domain-like"/>
    <property type="match status" value="1"/>
</dbReference>
<dbReference type="InterPro" id="IPR029787">
    <property type="entry name" value="Nucleotide_cyclase"/>
</dbReference>
<dbReference type="OrthoDB" id="9813903at2"/>
<sequence length="922" mass="101619">MQAALLAGLLTLLLWSFGAFDNINNQARDLYVEFLAEPVASNLVVVEIDSASIEKVGRWPWPRTLYADAIAELEAANINSLLIDIDFSARSSASNDEALAQALASFSQQAPIYLPAFVQRQSATGTQLMLRTPLPELAQTANMVSVNMHPEADGLVRKLSVGFDWQGQIYPGAWNALSPTEDRGSWIDFSVSPSSFEYISFIDLVNGRIAPQQLQGKDVLIGATAIELGDTLAVPIHRSLPGVVIHALGTETLNRGGLYSLSPAISASLIGLIWLLATLLFPRLSWLQGLKWLTVIAVSLPLAAIMIYQHLSLILDFIGPLMVAALVYVTSNLARLDAVTLEHLWLQITLRDSEALHNRILATANDCILCVNASGQITRANPAMQSLTQTPATALVHNPVLRWLPEIEPELTNLTGKPFDTVLLNSERRPIPVEATISTVELSNDPLFTVVLRDLTDRVAREKELEYQATHDLLTGLLNRTALFRRINRDLKEEMQGTVLLLNLDYFHEVNDTYGHDIGDQLLQAIANRLVQALDHEFPKGCVARVGGDGFALWLPGVTFAEGGQFFCRHLLAQVEERLPLETDGDADLRVFCTIGAAETTNQLSIPKNETDQEDAGAEALLQKAADALRLAKADGIAIHRYSNADSRAAGQRLKLVPAIRENIACDAFNLLYQPKIDLATMQPMGCEALLRWPSDRGPVVPVMTLIEVAENSRQIAPLTRWVVQAILSQEQDWQARGLPRHMAVNISARLIQDRHFISELQGLLASSTGYFQFEFEITETALMSSRDLAIELASSLSQTGSTLAIDDFGTGYSSLAYLKDLNASILKIDKSFVTNIDDSRDNQTIVRSTIKMAHELGMQVVAEGIETAADERFLLSLGCDFGQGYHYAKPLPVDELEQWLTKFESQAQTPRHLSDLQPFRR</sequence>
<name>W5YM87_9GAMM</name>
<evidence type="ECO:0000313" key="5">
    <source>
        <dbReference type="Proteomes" id="UP000061489"/>
    </source>
</evidence>
<feature type="domain" description="GGDEF" evidence="3">
    <location>
        <begin position="495"/>
        <end position="645"/>
    </location>
</feature>
<protein>
    <recommendedName>
        <fullName evidence="6">Diguanylate cyclase</fullName>
    </recommendedName>
</protein>
<dbReference type="Pfam" id="PF00563">
    <property type="entry name" value="EAL"/>
    <property type="match status" value="1"/>
</dbReference>
<dbReference type="SUPFAM" id="SSF55073">
    <property type="entry name" value="Nucleotide cyclase"/>
    <property type="match status" value="1"/>
</dbReference>
<dbReference type="CDD" id="cd01948">
    <property type="entry name" value="EAL"/>
    <property type="match status" value="1"/>
</dbReference>
<evidence type="ECO:0000259" key="2">
    <source>
        <dbReference type="PROSITE" id="PS50883"/>
    </source>
</evidence>
<keyword evidence="1" id="KW-0812">Transmembrane</keyword>
<dbReference type="SMART" id="SM00267">
    <property type="entry name" value="GGDEF"/>
    <property type="match status" value="1"/>
</dbReference>
<dbReference type="Pfam" id="PF13426">
    <property type="entry name" value="PAS_9"/>
    <property type="match status" value="1"/>
</dbReference>
<dbReference type="Gene3D" id="3.30.450.20">
    <property type="entry name" value="PAS domain"/>
    <property type="match status" value="1"/>
</dbReference>
<dbReference type="Pfam" id="PF00990">
    <property type="entry name" value="GGDEF"/>
    <property type="match status" value="1"/>
</dbReference>
<keyword evidence="1" id="KW-1133">Transmembrane helix</keyword>
<dbReference type="InterPro" id="IPR035919">
    <property type="entry name" value="EAL_sf"/>
</dbReference>
<dbReference type="InterPro" id="IPR043128">
    <property type="entry name" value="Rev_trsase/Diguanyl_cyclase"/>
</dbReference>
<dbReference type="KEGG" id="msx:AU14_15610"/>
<dbReference type="SMART" id="SM01080">
    <property type="entry name" value="CHASE2"/>
    <property type="match status" value="1"/>
</dbReference>
<feature type="transmembrane region" description="Helical" evidence="1">
    <location>
        <begin position="292"/>
        <end position="311"/>
    </location>
</feature>
<dbReference type="InterPro" id="IPR035965">
    <property type="entry name" value="PAS-like_dom_sf"/>
</dbReference>
<keyword evidence="5" id="KW-1185">Reference proteome</keyword>
<dbReference type="PROSITE" id="PS50883">
    <property type="entry name" value="EAL"/>
    <property type="match status" value="1"/>
</dbReference>
<feature type="transmembrane region" description="Helical" evidence="1">
    <location>
        <begin position="258"/>
        <end position="280"/>
    </location>
</feature>
<evidence type="ECO:0008006" key="6">
    <source>
        <dbReference type="Google" id="ProtNLM"/>
    </source>
</evidence>
<dbReference type="InterPro" id="IPR000014">
    <property type="entry name" value="PAS"/>
</dbReference>
<dbReference type="Proteomes" id="UP000061489">
    <property type="component" value="Chromosome"/>
</dbReference>
<dbReference type="InterPro" id="IPR000160">
    <property type="entry name" value="GGDEF_dom"/>
</dbReference>
<dbReference type="SUPFAM" id="SSF55785">
    <property type="entry name" value="PYP-like sensor domain (PAS domain)"/>
    <property type="match status" value="1"/>
</dbReference>
<dbReference type="EMBL" id="CP007151">
    <property type="protein sequence ID" value="AHI30216.1"/>
    <property type="molecule type" value="Genomic_DNA"/>
</dbReference>
<keyword evidence="1" id="KW-0472">Membrane</keyword>
<evidence type="ECO:0000313" key="4">
    <source>
        <dbReference type="EMBL" id="AHI30216.1"/>
    </source>
</evidence>
<dbReference type="Pfam" id="PF05226">
    <property type="entry name" value="CHASE2"/>
    <property type="match status" value="1"/>
</dbReference>
<dbReference type="STRING" id="1420916.AU14_15610"/>
<organism evidence="4 5">
    <name type="scientific">Marinobacter similis</name>
    <dbReference type="NCBI Taxonomy" id="1420916"/>
    <lineage>
        <taxon>Bacteria</taxon>
        <taxon>Pseudomonadati</taxon>
        <taxon>Pseudomonadota</taxon>
        <taxon>Gammaproteobacteria</taxon>
        <taxon>Pseudomonadales</taxon>
        <taxon>Marinobacteraceae</taxon>
        <taxon>Marinobacter</taxon>
    </lineage>
</organism>
<gene>
    <name evidence="4" type="ORF">AU14_15610</name>
</gene>